<comment type="caution">
    <text evidence="3">The sequence shown here is derived from an EMBL/GenBank/DDBJ whole genome shotgun (WGS) entry which is preliminary data.</text>
</comment>
<feature type="transmembrane region" description="Helical" evidence="1">
    <location>
        <begin position="160"/>
        <end position="190"/>
    </location>
</feature>
<dbReference type="AlphaFoldDB" id="A0AAE0F9T9"/>
<evidence type="ECO:0000313" key="3">
    <source>
        <dbReference type="EMBL" id="KAK3255761.1"/>
    </source>
</evidence>
<reference evidence="3 4" key="1">
    <citation type="journal article" date="2015" name="Genome Biol. Evol.">
        <title>Comparative Genomics of a Bacterivorous Green Alga Reveals Evolutionary Causalities and Consequences of Phago-Mixotrophic Mode of Nutrition.</title>
        <authorList>
            <person name="Burns J.A."/>
            <person name="Paasch A."/>
            <person name="Narechania A."/>
            <person name="Kim E."/>
        </authorList>
    </citation>
    <scope>NUCLEOTIDE SEQUENCE [LARGE SCALE GENOMIC DNA]</scope>
    <source>
        <strain evidence="3">PLY_AMNH</strain>
    </source>
</reference>
<name>A0AAE0F9T9_9CHLO</name>
<evidence type="ECO:0000256" key="1">
    <source>
        <dbReference type="SAM" id="Phobius"/>
    </source>
</evidence>
<accession>A0AAE0F9T9</accession>
<protein>
    <submittedName>
        <fullName evidence="3">Uncharacterized protein</fullName>
    </submittedName>
</protein>
<reference evidence="3" key="2">
    <citation type="submission" date="2023-06" db="EMBL/GenBank/DDBJ databases">
        <title>Long-read-based genome assembly of the green algal bacterivore Cymbomonas tetramitiformis.</title>
        <authorList>
            <person name="Gyaltshen Y."/>
            <person name="Rozenberg A."/>
            <person name="Paasch A."/>
            <person name="Burns J.A."/>
            <person name="Warring S."/>
            <person name="Larson R."/>
            <person name="Maurer-Alcala X."/>
            <person name="Dacks J."/>
            <person name="Kim E."/>
        </authorList>
    </citation>
    <scope>NUCLEOTIDE SEQUENCE</scope>
    <source>
        <strain evidence="3">PLY_AMNH</strain>
    </source>
</reference>
<dbReference type="Proteomes" id="UP001190700">
    <property type="component" value="Unassembled WGS sequence"/>
</dbReference>
<organism evidence="3 4">
    <name type="scientific">Cymbomonas tetramitiformis</name>
    <dbReference type="NCBI Taxonomy" id="36881"/>
    <lineage>
        <taxon>Eukaryota</taxon>
        <taxon>Viridiplantae</taxon>
        <taxon>Chlorophyta</taxon>
        <taxon>Pyramimonadophyceae</taxon>
        <taxon>Pyramimonadales</taxon>
        <taxon>Pyramimonadaceae</taxon>
        <taxon>Cymbomonas</taxon>
    </lineage>
</organism>
<keyword evidence="1" id="KW-0812">Transmembrane</keyword>
<gene>
    <name evidence="3" type="ORF">CYMTET_35074</name>
    <name evidence="2" type="ORF">CYMTET_45218</name>
</gene>
<dbReference type="EMBL" id="LGRX02030910">
    <property type="protein sequence ID" value="KAK3245203.1"/>
    <property type="molecule type" value="Genomic_DNA"/>
</dbReference>
<sequence length="239" mass="26618">MDWRFEIQLANSMFACFCFTEIIFADIPGSSSSFRAAARFLQYSSTVRGVPVLTGCNLHDLWSVLHAELHVLNDGDDLVDGLLEGPHRPLEARDLHYRHHLVFDNYRILDAPGYNSLQRTTCSPGRQLSAPRLGRCMRLRRLSAPLGGARNGMRQPRWPLVDLLGVLGAAFGESLLLLPVSTVCLSAGFLGITFLCDVLGIGTRWLNAPIYYGCIYGPFVSVYVLAKRRALAVRQHLPF</sequence>
<keyword evidence="1" id="KW-1133">Transmembrane helix</keyword>
<dbReference type="EMBL" id="LGRX02022304">
    <property type="protein sequence ID" value="KAK3255761.1"/>
    <property type="molecule type" value="Genomic_DNA"/>
</dbReference>
<feature type="transmembrane region" description="Helical" evidence="1">
    <location>
        <begin position="210"/>
        <end position="226"/>
    </location>
</feature>
<evidence type="ECO:0000313" key="2">
    <source>
        <dbReference type="EMBL" id="KAK3245203.1"/>
    </source>
</evidence>
<keyword evidence="4" id="KW-1185">Reference proteome</keyword>
<evidence type="ECO:0000313" key="4">
    <source>
        <dbReference type="Proteomes" id="UP001190700"/>
    </source>
</evidence>
<proteinExistence type="predicted"/>
<keyword evidence="1" id="KW-0472">Membrane</keyword>